<reference evidence="2 3" key="1">
    <citation type="submission" date="2020-08" db="EMBL/GenBank/DDBJ databases">
        <title>Genomic Encyclopedia of Type Strains, Phase III (KMG-III): the genomes of soil and plant-associated and newly described type strains.</title>
        <authorList>
            <person name="Whitman W."/>
        </authorList>
    </citation>
    <scope>NUCLEOTIDE SEQUENCE [LARGE SCALE GENOMIC DNA]</scope>
    <source>
        <strain evidence="2 3">CECT 3271</strain>
    </source>
</reference>
<dbReference type="AlphaFoldDB" id="A0AA40SHT3"/>
<evidence type="ECO:0000256" key="1">
    <source>
        <dbReference type="SAM" id="MobiDB-lite"/>
    </source>
</evidence>
<feature type="region of interest" description="Disordered" evidence="1">
    <location>
        <begin position="1"/>
        <end position="58"/>
    </location>
</feature>
<evidence type="ECO:0000313" key="3">
    <source>
        <dbReference type="Proteomes" id="UP000530412"/>
    </source>
</evidence>
<gene>
    <name evidence="2" type="ORF">FHS33_004888</name>
</gene>
<name>A0AA40SHT3_9ACTN</name>
<dbReference type="RefSeq" id="WP_182675147.1">
    <property type="nucleotide sequence ID" value="NZ_BMSU01000017.1"/>
</dbReference>
<feature type="compositionally biased region" description="Basic and acidic residues" evidence="1">
    <location>
        <begin position="44"/>
        <end position="58"/>
    </location>
</feature>
<proteinExistence type="predicted"/>
<protein>
    <submittedName>
        <fullName evidence="2">RNA polymerase sigma factor</fullName>
    </submittedName>
</protein>
<evidence type="ECO:0000313" key="2">
    <source>
        <dbReference type="EMBL" id="MBA8946435.1"/>
    </source>
</evidence>
<sequence>MPDGRPAGRHRLDAVTGHLPETAGDREAARSAHRSAARRTTSLPERRHLEARANRLTP</sequence>
<accession>A0AA40SHT3</accession>
<dbReference type="Proteomes" id="UP000530412">
    <property type="component" value="Unassembled WGS sequence"/>
</dbReference>
<organism evidence="2 3">
    <name type="scientific">Streptomyces calvus</name>
    <dbReference type="NCBI Taxonomy" id="67282"/>
    <lineage>
        <taxon>Bacteria</taxon>
        <taxon>Bacillati</taxon>
        <taxon>Actinomycetota</taxon>
        <taxon>Actinomycetes</taxon>
        <taxon>Kitasatosporales</taxon>
        <taxon>Streptomycetaceae</taxon>
        <taxon>Streptomyces</taxon>
    </lineage>
</organism>
<dbReference type="EMBL" id="JACJIE010000013">
    <property type="protein sequence ID" value="MBA8946435.1"/>
    <property type="molecule type" value="Genomic_DNA"/>
</dbReference>
<comment type="caution">
    <text evidence="2">The sequence shown here is derived from an EMBL/GenBank/DDBJ whole genome shotgun (WGS) entry which is preliminary data.</text>
</comment>